<evidence type="ECO:0000313" key="2">
    <source>
        <dbReference type="EnsemblPlants" id="MELO3C019878.2.1"/>
    </source>
</evidence>
<dbReference type="AlphaFoldDB" id="A0A9I9DLL3"/>
<proteinExistence type="predicted"/>
<protein>
    <submittedName>
        <fullName evidence="2">Uncharacterized protein</fullName>
    </submittedName>
</protein>
<reference evidence="2" key="1">
    <citation type="submission" date="2023-03" db="UniProtKB">
        <authorList>
            <consortium name="EnsemblPlants"/>
        </authorList>
    </citation>
    <scope>IDENTIFICATION</scope>
</reference>
<feature type="compositionally biased region" description="Polar residues" evidence="1">
    <location>
        <begin position="11"/>
        <end position="21"/>
    </location>
</feature>
<dbReference type="Gramene" id="MELO3C019878.2.1">
    <property type="protein sequence ID" value="MELO3C019878.2.1"/>
    <property type="gene ID" value="MELO3C019878.2"/>
</dbReference>
<organism evidence="2">
    <name type="scientific">Cucumis melo</name>
    <name type="common">Muskmelon</name>
    <dbReference type="NCBI Taxonomy" id="3656"/>
    <lineage>
        <taxon>Eukaryota</taxon>
        <taxon>Viridiplantae</taxon>
        <taxon>Streptophyta</taxon>
        <taxon>Embryophyta</taxon>
        <taxon>Tracheophyta</taxon>
        <taxon>Spermatophyta</taxon>
        <taxon>Magnoliopsida</taxon>
        <taxon>eudicotyledons</taxon>
        <taxon>Gunneridae</taxon>
        <taxon>Pentapetalae</taxon>
        <taxon>rosids</taxon>
        <taxon>fabids</taxon>
        <taxon>Cucurbitales</taxon>
        <taxon>Cucurbitaceae</taxon>
        <taxon>Benincaseae</taxon>
        <taxon>Cucumis</taxon>
    </lineage>
</organism>
<dbReference type="EnsemblPlants" id="MELO3C019878.2.1">
    <property type="protein sequence ID" value="MELO3C019878.2.1"/>
    <property type="gene ID" value="MELO3C019878.2"/>
</dbReference>
<name>A0A9I9DLL3_CUCME</name>
<accession>A0A9I9DLL3</accession>
<evidence type="ECO:0000256" key="1">
    <source>
        <dbReference type="SAM" id="MobiDB-lite"/>
    </source>
</evidence>
<sequence length="73" mass="8222">MAKTYGFTISKAKTQDPNTTRNSITYTKQINSKAAKTPKSTNLRCSERAICEVKHESSVLSSRSRKQIQEVDE</sequence>
<feature type="region of interest" description="Disordered" evidence="1">
    <location>
        <begin position="1"/>
        <end position="21"/>
    </location>
</feature>